<reference evidence="1" key="1">
    <citation type="submission" date="2022-04" db="EMBL/GenBank/DDBJ databases">
        <title>Carnegiea gigantea Genome sequencing and assembly v2.</title>
        <authorList>
            <person name="Copetti D."/>
            <person name="Sanderson M.J."/>
            <person name="Burquez A."/>
            <person name="Wojciechowski M.F."/>
        </authorList>
    </citation>
    <scope>NUCLEOTIDE SEQUENCE</scope>
    <source>
        <strain evidence="1">SGP5-SGP5p</strain>
        <tissue evidence="1">Aerial part</tissue>
    </source>
</reference>
<dbReference type="Proteomes" id="UP001153076">
    <property type="component" value="Unassembled WGS sequence"/>
</dbReference>
<keyword evidence="2" id="KW-1185">Reference proteome</keyword>
<dbReference type="PANTHER" id="PTHR36071:SF1">
    <property type="entry name" value="DNA DOUBLE-STRAND BREAK REPAIR PROTEIN"/>
    <property type="match status" value="1"/>
</dbReference>
<evidence type="ECO:0000313" key="2">
    <source>
        <dbReference type="Proteomes" id="UP001153076"/>
    </source>
</evidence>
<protein>
    <submittedName>
        <fullName evidence="1">Uncharacterized protein</fullName>
    </submittedName>
</protein>
<proteinExistence type="predicted"/>
<comment type="caution">
    <text evidence="1">The sequence shown here is derived from an EMBL/GenBank/DDBJ whole genome shotgun (WGS) entry which is preliminary data.</text>
</comment>
<dbReference type="AlphaFoldDB" id="A0A9Q1QHJ3"/>
<dbReference type="PANTHER" id="PTHR36071">
    <property type="entry name" value="DNA DOUBLE-STRAND BREAK REPAIR PROTEIN"/>
    <property type="match status" value="1"/>
</dbReference>
<dbReference type="EMBL" id="JAKOGI010000148">
    <property type="protein sequence ID" value="KAJ8442019.1"/>
    <property type="molecule type" value="Genomic_DNA"/>
</dbReference>
<evidence type="ECO:0000313" key="1">
    <source>
        <dbReference type="EMBL" id="KAJ8442019.1"/>
    </source>
</evidence>
<accession>A0A9Q1QHJ3</accession>
<sequence>MGQAIEELAKLEGLDLSSDDVSYLTGDSSGPEHSEYTAVDPKGRRVSIAEGERFPLLLISGFLTTGTYLAGKFFKAHGITLTKHTSHDYVEFCNLHHMFRVILDFLDDFTNNGLHCVAKVLTEDRSTFEKTRLQMEKVIRKSLDFCKTYNALAI</sequence>
<organism evidence="1 2">
    <name type="scientific">Carnegiea gigantea</name>
    <dbReference type="NCBI Taxonomy" id="171969"/>
    <lineage>
        <taxon>Eukaryota</taxon>
        <taxon>Viridiplantae</taxon>
        <taxon>Streptophyta</taxon>
        <taxon>Embryophyta</taxon>
        <taxon>Tracheophyta</taxon>
        <taxon>Spermatophyta</taxon>
        <taxon>Magnoliopsida</taxon>
        <taxon>eudicotyledons</taxon>
        <taxon>Gunneridae</taxon>
        <taxon>Pentapetalae</taxon>
        <taxon>Caryophyllales</taxon>
        <taxon>Cactineae</taxon>
        <taxon>Cactaceae</taxon>
        <taxon>Cactoideae</taxon>
        <taxon>Echinocereeae</taxon>
        <taxon>Carnegiea</taxon>
    </lineage>
</organism>
<gene>
    <name evidence="1" type="ORF">Cgig2_033783</name>
</gene>
<name>A0A9Q1QHJ3_9CARY</name>